<organism evidence="3 4">
    <name type="scientific">Pseudonocardia eucalypti</name>
    <dbReference type="NCBI Taxonomy" id="648755"/>
    <lineage>
        <taxon>Bacteria</taxon>
        <taxon>Bacillati</taxon>
        <taxon>Actinomycetota</taxon>
        <taxon>Actinomycetes</taxon>
        <taxon>Pseudonocardiales</taxon>
        <taxon>Pseudonocardiaceae</taxon>
        <taxon>Pseudonocardia</taxon>
    </lineage>
</organism>
<evidence type="ECO:0000313" key="3">
    <source>
        <dbReference type="EMBL" id="GAA5170613.1"/>
    </source>
</evidence>
<keyword evidence="2" id="KW-0812">Transmembrane</keyword>
<feature type="transmembrane region" description="Helical" evidence="2">
    <location>
        <begin position="42"/>
        <end position="61"/>
    </location>
</feature>
<evidence type="ECO:0000256" key="2">
    <source>
        <dbReference type="SAM" id="Phobius"/>
    </source>
</evidence>
<keyword evidence="2" id="KW-0472">Membrane</keyword>
<feature type="transmembrane region" description="Helical" evidence="2">
    <location>
        <begin position="102"/>
        <end position="119"/>
    </location>
</feature>
<feature type="compositionally biased region" description="Low complexity" evidence="1">
    <location>
        <begin position="469"/>
        <end position="488"/>
    </location>
</feature>
<gene>
    <name evidence="3" type="ORF">GCM10023321_68060</name>
</gene>
<name>A0ABP9R3B2_9PSEU</name>
<dbReference type="EMBL" id="BAABJP010000044">
    <property type="protein sequence ID" value="GAA5170613.1"/>
    <property type="molecule type" value="Genomic_DNA"/>
</dbReference>
<feature type="transmembrane region" description="Helical" evidence="2">
    <location>
        <begin position="234"/>
        <end position="255"/>
    </location>
</feature>
<evidence type="ECO:0000256" key="1">
    <source>
        <dbReference type="SAM" id="MobiDB-lite"/>
    </source>
</evidence>
<keyword evidence="4" id="KW-1185">Reference proteome</keyword>
<proteinExistence type="predicted"/>
<sequence>MSVVATAAVFALVRFGGGDPDWHPITALVDPSPAPAATAVRVLLLAASALTAGAGLVRALLGDGTLLRGGALPADGGVPGDGGAPGNGVPGDGTLPAGVRRSAWAGGLVVAGACVVAVFTGQAAAYVAAVQLALALAVPLLLASARQVVAPSVLLAGLLAAEQGSAREGLPLVLDVVYAPAGAALLGAALFSITLPPSARLGRVALGAGLVASVTGTAQLLITGPRTDYDALHTAYGLAALAQAAAPVLATLMWAYPLASRHRAGELSRMAAGGLLVAFAAAAALATLPRPAAAPEPGQALLRPVDLPLRHLAVQVLPMRPGPNLVHIGATDPSGAPIRQHHGAPLPSGSPGGLLVSVGEDAPQVTVAERPGAPGGWAVVDIPVGANRLTITGDGVSADVPVDVGTEPGDPAVQRALTGPDGPECASAALGALVAGHPSDDPRGATEPTLPDSAASAAPGDLAPGDLAPGGSTPGEPAPSASGSAASAAPDRVALRAFDTAEAGEGCPSAALSAADTVALRDTVNFLAQRGITGVHLVADDSPRAVAAQALVRAEAAARRLPVTAMPQTGDTLLVVSGWARAAGAVAEATERAAGAPSGGVVLAPWLLASHVLNKAPSEVLPLSFNPQETEPRQYATTVAAVFPGETPSAGGYLAWAWRSGNPVPPGRPAFYGAAPVDVPMGIPMAHGVNPAGWYPSGTVVAINPPLGDR</sequence>
<reference evidence="4" key="1">
    <citation type="journal article" date="2019" name="Int. J. Syst. Evol. Microbiol.">
        <title>The Global Catalogue of Microorganisms (GCM) 10K type strain sequencing project: providing services to taxonomists for standard genome sequencing and annotation.</title>
        <authorList>
            <consortium name="The Broad Institute Genomics Platform"/>
            <consortium name="The Broad Institute Genome Sequencing Center for Infectious Disease"/>
            <person name="Wu L."/>
            <person name="Ma J."/>
        </authorList>
    </citation>
    <scope>NUCLEOTIDE SEQUENCE [LARGE SCALE GENOMIC DNA]</scope>
    <source>
        <strain evidence="4">JCM 18303</strain>
    </source>
</reference>
<keyword evidence="2" id="KW-1133">Transmembrane helix</keyword>
<feature type="transmembrane region" description="Helical" evidence="2">
    <location>
        <begin position="267"/>
        <end position="288"/>
    </location>
</feature>
<evidence type="ECO:0000313" key="4">
    <source>
        <dbReference type="Proteomes" id="UP001428817"/>
    </source>
</evidence>
<accession>A0ABP9R3B2</accession>
<protein>
    <submittedName>
        <fullName evidence="3">Uncharacterized protein</fullName>
    </submittedName>
</protein>
<feature type="region of interest" description="Disordered" evidence="1">
    <location>
        <begin position="395"/>
        <end position="488"/>
    </location>
</feature>
<feature type="transmembrane region" description="Helical" evidence="2">
    <location>
        <begin position="172"/>
        <end position="192"/>
    </location>
</feature>
<comment type="caution">
    <text evidence="3">The sequence shown here is derived from an EMBL/GenBank/DDBJ whole genome shotgun (WGS) entry which is preliminary data.</text>
</comment>
<dbReference type="Proteomes" id="UP001428817">
    <property type="component" value="Unassembled WGS sequence"/>
</dbReference>
<feature type="transmembrane region" description="Helical" evidence="2">
    <location>
        <begin position="204"/>
        <end position="222"/>
    </location>
</feature>
<dbReference type="RefSeq" id="WP_185060004.1">
    <property type="nucleotide sequence ID" value="NZ_BAABJP010000044.1"/>
</dbReference>